<accession>A0A081RKK2</accession>
<keyword evidence="1" id="KW-0472">Membrane</keyword>
<keyword evidence="3" id="KW-1185">Reference proteome</keyword>
<sequence>MSRFLRRAVLPVFAIALITAINIHVQTGVLLGEDFTTTEEGKISPQEIFAKILNTFNILVIGYTISHLIPIALTKHDRTVLEKEDFDAWFEMRGFID</sequence>
<feature type="transmembrane region" description="Helical" evidence="1">
    <location>
        <begin position="48"/>
        <end position="73"/>
    </location>
</feature>
<evidence type="ECO:0000313" key="3">
    <source>
        <dbReference type="Proteomes" id="UP000028059"/>
    </source>
</evidence>
<dbReference type="EMBL" id="JOKN01000094">
    <property type="protein sequence ID" value="KEQ55725.1"/>
    <property type="molecule type" value="Genomic_DNA"/>
</dbReference>
<feature type="non-terminal residue" evidence="2">
    <location>
        <position position="97"/>
    </location>
</feature>
<keyword evidence="1" id="KW-1133">Transmembrane helix</keyword>
<name>A0A081RKK2_9ARCH</name>
<keyword evidence="1" id="KW-0812">Transmembrane</keyword>
<evidence type="ECO:0000256" key="1">
    <source>
        <dbReference type="SAM" id="Phobius"/>
    </source>
</evidence>
<dbReference type="Proteomes" id="UP000028059">
    <property type="component" value="Unassembled WGS sequence"/>
</dbReference>
<protein>
    <submittedName>
        <fullName evidence="2">MscS mechanosensitive ion channel protein</fullName>
    </submittedName>
</protein>
<gene>
    <name evidence="2" type="ORF">AAA799N04_01892</name>
</gene>
<reference evidence="2 3" key="1">
    <citation type="submission" date="2014-06" db="EMBL/GenBank/DDBJ databases">
        <authorList>
            <person name="Ngugi D.K."/>
            <person name="Blom J."/>
            <person name="Alam I."/>
            <person name="Rashid M."/>
            <person name="Ba Alawi W."/>
            <person name="Zhang G."/>
            <person name="Hikmawan T."/>
            <person name="Guan Y."/>
            <person name="Antunes A."/>
            <person name="Siam R."/>
            <person name="ElDorry H."/>
            <person name="Bajic V."/>
            <person name="Stingl U."/>
        </authorList>
    </citation>
    <scope>NUCLEOTIDE SEQUENCE [LARGE SCALE GENOMIC DNA]</scope>
    <source>
        <strain evidence="2">SCGC AAA799-N04</strain>
    </source>
</reference>
<comment type="caution">
    <text evidence="2">The sequence shown here is derived from an EMBL/GenBank/DDBJ whole genome shotgun (WGS) entry which is preliminary data.</text>
</comment>
<dbReference type="AlphaFoldDB" id="A0A081RKK2"/>
<proteinExistence type="predicted"/>
<organism evidence="2 3">
    <name type="scientific">Marine Group I thaumarchaeote SCGC AAA799-N04</name>
    <dbReference type="NCBI Taxonomy" id="1502293"/>
    <lineage>
        <taxon>Archaea</taxon>
        <taxon>Nitrososphaerota</taxon>
        <taxon>Marine Group I</taxon>
    </lineage>
</organism>
<evidence type="ECO:0000313" key="2">
    <source>
        <dbReference type="EMBL" id="KEQ55725.1"/>
    </source>
</evidence>